<accession>U5WCN0</accession>
<evidence type="ECO:0000313" key="1">
    <source>
        <dbReference type="EMBL" id="AGZ45760.1"/>
    </source>
</evidence>
<keyword evidence="2" id="KW-1185">Reference proteome</keyword>
<gene>
    <name evidence="1" type="ORF">AFR_37530</name>
</gene>
<dbReference type="OrthoDB" id="3295282at2"/>
<proteinExistence type="predicted"/>
<evidence type="ECO:0000313" key="2">
    <source>
        <dbReference type="Proteomes" id="UP000017746"/>
    </source>
</evidence>
<protein>
    <submittedName>
        <fullName evidence="1">Uncharacterized protein</fullName>
    </submittedName>
</protein>
<dbReference type="Proteomes" id="UP000017746">
    <property type="component" value="Chromosome"/>
</dbReference>
<dbReference type="RefSeq" id="WP_023562095.1">
    <property type="nucleotide sequence ID" value="NC_022657.1"/>
</dbReference>
<dbReference type="AlphaFoldDB" id="U5WCN0"/>
<dbReference type="eggNOG" id="ENOG5033EI0">
    <property type="taxonomic scope" value="Bacteria"/>
</dbReference>
<sequence>MDVVAQWVRTTWTKKSRGGAEAARRNALPVAFPLPVFRVPLTHQVVMDEGSDFDTGSSVGDTLPEGVQLSEADGRLRVHVTAIAPMPPRSRPPAVRLNPGEWLRWQINYRLVGHCTGEWSYRSDTLNLAYQPRDEFCFTGPPARVIDELAHLR</sequence>
<organism evidence="1 2">
    <name type="scientific">Actinoplanes friuliensis DSM 7358</name>
    <dbReference type="NCBI Taxonomy" id="1246995"/>
    <lineage>
        <taxon>Bacteria</taxon>
        <taxon>Bacillati</taxon>
        <taxon>Actinomycetota</taxon>
        <taxon>Actinomycetes</taxon>
        <taxon>Micromonosporales</taxon>
        <taxon>Micromonosporaceae</taxon>
        <taxon>Actinoplanes</taxon>
    </lineage>
</organism>
<dbReference type="STRING" id="1246995.AFR_37530"/>
<name>U5WCN0_9ACTN</name>
<dbReference type="KEGG" id="afs:AFR_37530"/>
<dbReference type="HOGENOM" id="CLU_144203_0_0_11"/>
<dbReference type="EMBL" id="CP006272">
    <property type="protein sequence ID" value="AGZ45760.1"/>
    <property type="molecule type" value="Genomic_DNA"/>
</dbReference>
<dbReference type="PATRIC" id="fig|1246995.3.peg.7591"/>
<reference evidence="1 2" key="1">
    <citation type="journal article" date="2014" name="J. Biotechnol.">
        <title>Complete genome sequence of the actinobacterium Actinoplanes friuliensis HAG 010964, producer of the lipopeptide antibiotic friulimycin.</title>
        <authorList>
            <person name="Ruckert C."/>
            <person name="Szczepanowski R."/>
            <person name="Albersmeier A."/>
            <person name="Goesmann A."/>
            <person name="Fischer N."/>
            <person name="Steinkamper A."/>
            <person name="Puhler A."/>
            <person name="Biener R."/>
            <person name="Schwartz D."/>
            <person name="Kalinowski J."/>
        </authorList>
    </citation>
    <scope>NUCLEOTIDE SEQUENCE [LARGE SCALE GENOMIC DNA]</scope>
    <source>
        <strain evidence="1 2">DSM 7358</strain>
    </source>
</reference>